<dbReference type="Proteomes" id="UP000233551">
    <property type="component" value="Unassembled WGS sequence"/>
</dbReference>
<keyword evidence="3" id="KW-1185">Reference proteome</keyword>
<feature type="compositionally biased region" description="Basic residues" evidence="1">
    <location>
        <begin position="22"/>
        <end position="32"/>
    </location>
</feature>
<proteinExistence type="predicted"/>
<gene>
    <name evidence="2" type="ORF">CRG98_001098</name>
</gene>
<feature type="compositionally biased region" description="Basic and acidic residues" evidence="1">
    <location>
        <begin position="1"/>
        <end position="11"/>
    </location>
</feature>
<feature type="region of interest" description="Disordered" evidence="1">
    <location>
        <begin position="1"/>
        <end position="78"/>
    </location>
</feature>
<comment type="caution">
    <text evidence="2">The sequence shown here is derived from an EMBL/GenBank/DDBJ whole genome shotgun (WGS) entry which is preliminary data.</text>
</comment>
<name>A0A2I0LCW3_PUNGR</name>
<evidence type="ECO:0000313" key="2">
    <source>
        <dbReference type="EMBL" id="PKI78510.1"/>
    </source>
</evidence>
<evidence type="ECO:0000256" key="1">
    <source>
        <dbReference type="SAM" id="MobiDB-lite"/>
    </source>
</evidence>
<feature type="compositionally biased region" description="Basic residues" evidence="1">
    <location>
        <begin position="54"/>
        <end position="64"/>
    </location>
</feature>
<sequence>MGCTCEEREMGRGPLAEGRSGSGKRRRRRCGRRFSPLDVAARTGMDAGDGSGLRRGRSGPHRRLNSWNRGSFRGFPAN</sequence>
<feature type="non-terminal residue" evidence="2">
    <location>
        <position position="78"/>
    </location>
</feature>
<evidence type="ECO:0000313" key="3">
    <source>
        <dbReference type="Proteomes" id="UP000233551"/>
    </source>
</evidence>
<dbReference type="EMBL" id="PGOL01000046">
    <property type="protein sequence ID" value="PKI78510.1"/>
    <property type="molecule type" value="Genomic_DNA"/>
</dbReference>
<dbReference type="AlphaFoldDB" id="A0A2I0LCW3"/>
<protein>
    <submittedName>
        <fullName evidence="2">Uncharacterized protein</fullName>
    </submittedName>
</protein>
<reference evidence="2 3" key="1">
    <citation type="submission" date="2017-11" db="EMBL/GenBank/DDBJ databases">
        <title>De-novo sequencing of pomegranate (Punica granatum L.) genome.</title>
        <authorList>
            <person name="Akparov Z."/>
            <person name="Amiraslanov A."/>
            <person name="Hajiyeva S."/>
            <person name="Abbasov M."/>
            <person name="Kaur K."/>
            <person name="Hamwieh A."/>
            <person name="Solovyev V."/>
            <person name="Salamov A."/>
            <person name="Braich B."/>
            <person name="Kosarev P."/>
            <person name="Mahmoud A."/>
            <person name="Hajiyev E."/>
            <person name="Babayeva S."/>
            <person name="Izzatullayeva V."/>
            <person name="Mammadov A."/>
            <person name="Mammadov A."/>
            <person name="Sharifova S."/>
            <person name="Ojaghi J."/>
            <person name="Eynullazada K."/>
            <person name="Bayramov B."/>
            <person name="Abdulazimova A."/>
            <person name="Shahmuradov I."/>
        </authorList>
    </citation>
    <scope>NUCLEOTIDE SEQUENCE [LARGE SCALE GENOMIC DNA]</scope>
    <source>
        <strain evidence="3">cv. AG2017</strain>
        <tissue evidence="2">Leaf</tissue>
    </source>
</reference>
<organism evidence="2 3">
    <name type="scientific">Punica granatum</name>
    <name type="common">Pomegranate</name>
    <dbReference type="NCBI Taxonomy" id="22663"/>
    <lineage>
        <taxon>Eukaryota</taxon>
        <taxon>Viridiplantae</taxon>
        <taxon>Streptophyta</taxon>
        <taxon>Embryophyta</taxon>
        <taxon>Tracheophyta</taxon>
        <taxon>Spermatophyta</taxon>
        <taxon>Magnoliopsida</taxon>
        <taxon>eudicotyledons</taxon>
        <taxon>Gunneridae</taxon>
        <taxon>Pentapetalae</taxon>
        <taxon>rosids</taxon>
        <taxon>malvids</taxon>
        <taxon>Myrtales</taxon>
        <taxon>Lythraceae</taxon>
        <taxon>Punica</taxon>
    </lineage>
</organism>
<accession>A0A2I0LCW3</accession>